<evidence type="ECO:0000313" key="7">
    <source>
        <dbReference type="EMBL" id="KYG61581.1"/>
    </source>
</evidence>
<keyword evidence="8" id="KW-1185">Reference proteome</keyword>
<keyword evidence="7" id="KW-0251">Elongation factor</keyword>
<dbReference type="AlphaFoldDB" id="A0A150WFJ8"/>
<dbReference type="SUPFAM" id="SSF46557">
    <property type="entry name" value="GreA transcript cleavage protein, N-terminal domain"/>
    <property type="match status" value="1"/>
</dbReference>
<dbReference type="PROSITE" id="PS00830">
    <property type="entry name" value="GREAB_2"/>
    <property type="match status" value="1"/>
</dbReference>
<dbReference type="NCBIfam" id="NF002506">
    <property type="entry name" value="PRK01885.1"/>
    <property type="match status" value="1"/>
</dbReference>
<feature type="domain" description="Transcription elongation factor GreA/GreB C-terminal" evidence="5">
    <location>
        <begin position="85"/>
        <end position="157"/>
    </location>
</feature>
<name>A0A150WFJ8_BDEBC</name>
<evidence type="ECO:0000256" key="2">
    <source>
        <dbReference type="ARBA" id="ARBA00023125"/>
    </source>
</evidence>
<dbReference type="GO" id="GO:0003746">
    <property type="term" value="F:translation elongation factor activity"/>
    <property type="evidence" value="ECO:0007669"/>
    <property type="project" value="UniProtKB-KW"/>
</dbReference>
<comment type="function">
    <text evidence="4">Necessary for efficient RNA polymerase transcription elongation past template-encoded arresting sites. The arresting sites in DNA have the property of trapping a certain fraction of elongating RNA polymerases that pass through, resulting in locked ternary complexes. Cleavage of the nascent transcript by cleavage factors such as GreA or GreB allows the resumption of elongation from the new 3'terminus. GreB releases sequences of up to 9 nucleotides in length.</text>
</comment>
<dbReference type="Pfam" id="PF03449">
    <property type="entry name" value="GreA_GreB_N"/>
    <property type="match status" value="1"/>
</dbReference>
<dbReference type="RefSeq" id="WP_061836663.1">
    <property type="nucleotide sequence ID" value="NZ_LUKE01000006.1"/>
</dbReference>
<keyword evidence="1 4" id="KW-0805">Transcription regulation</keyword>
<dbReference type="InterPro" id="IPR006358">
    <property type="entry name" value="Tscrpt_elong_fac_GreB"/>
</dbReference>
<dbReference type="NCBIfam" id="TIGR01461">
    <property type="entry name" value="greB"/>
    <property type="match status" value="1"/>
</dbReference>
<comment type="caution">
    <text evidence="7">The sequence shown here is derived from an EMBL/GenBank/DDBJ whole genome shotgun (WGS) entry which is preliminary data.</text>
</comment>
<dbReference type="FunFam" id="3.10.50.30:FF:000001">
    <property type="entry name" value="Transcription elongation factor GreA"/>
    <property type="match status" value="1"/>
</dbReference>
<dbReference type="EMBL" id="LUKE01000006">
    <property type="protein sequence ID" value="KYG61581.1"/>
    <property type="molecule type" value="Genomic_DNA"/>
</dbReference>
<dbReference type="InterPro" id="IPR022691">
    <property type="entry name" value="Tscrpt_elong_fac_GreA/B_N"/>
</dbReference>
<dbReference type="Proteomes" id="UP000075320">
    <property type="component" value="Unassembled WGS sequence"/>
</dbReference>
<dbReference type="Gene3D" id="3.10.50.30">
    <property type="entry name" value="Transcription elongation factor, GreA/GreB, C-terminal domain"/>
    <property type="match status" value="1"/>
</dbReference>
<dbReference type="GO" id="GO:0032784">
    <property type="term" value="P:regulation of DNA-templated transcription elongation"/>
    <property type="evidence" value="ECO:0007669"/>
    <property type="project" value="UniProtKB-UniRule"/>
</dbReference>
<keyword evidence="7" id="KW-0648">Protein biosynthesis</keyword>
<evidence type="ECO:0000313" key="8">
    <source>
        <dbReference type="Proteomes" id="UP000075320"/>
    </source>
</evidence>
<keyword evidence="3 4" id="KW-0804">Transcription</keyword>
<evidence type="ECO:0000256" key="1">
    <source>
        <dbReference type="ARBA" id="ARBA00023015"/>
    </source>
</evidence>
<dbReference type="InterPro" id="IPR018151">
    <property type="entry name" value="TF_GreA/GreB_CS"/>
</dbReference>
<evidence type="ECO:0000256" key="4">
    <source>
        <dbReference type="HAMAP-Rule" id="MF_00930"/>
    </source>
</evidence>
<dbReference type="InterPro" id="IPR036953">
    <property type="entry name" value="GreA/GreB_C_sf"/>
</dbReference>
<dbReference type="Gene3D" id="1.10.287.180">
    <property type="entry name" value="Transcription elongation factor, GreA/GreB, N-terminal domain"/>
    <property type="match status" value="1"/>
</dbReference>
<dbReference type="Pfam" id="PF01272">
    <property type="entry name" value="GreA_GreB"/>
    <property type="match status" value="1"/>
</dbReference>
<dbReference type="PIRSF" id="PIRSF006092">
    <property type="entry name" value="GreA_GreB"/>
    <property type="match status" value="1"/>
</dbReference>
<gene>
    <name evidence="4" type="primary">greB</name>
    <name evidence="7" type="ORF">AZI86_17915</name>
</gene>
<reference evidence="7 8" key="1">
    <citation type="submission" date="2016-03" db="EMBL/GenBank/DDBJ databases">
        <authorList>
            <person name="Ploux O."/>
        </authorList>
    </citation>
    <scope>NUCLEOTIDE SEQUENCE [LARGE SCALE GENOMIC DNA]</scope>
    <source>
        <strain evidence="7 8">R0</strain>
    </source>
</reference>
<keyword evidence="2 4" id="KW-0238">DNA-binding</keyword>
<dbReference type="InterPro" id="IPR001437">
    <property type="entry name" value="Tscrpt_elong_fac_GreA/B_C"/>
</dbReference>
<dbReference type="HAMAP" id="MF_00930">
    <property type="entry name" value="GreB"/>
    <property type="match status" value="1"/>
</dbReference>
<dbReference type="InterPro" id="IPR028624">
    <property type="entry name" value="Tscrpt_elong_fac_GreA/B"/>
</dbReference>
<dbReference type="OrthoDB" id="5293006at2"/>
<evidence type="ECO:0000259" key="6">
    <source>
        <dbReference type="Pfam" id="PF03449"/>
    </source>
</evidence>
<feature type="domain" description="Transcription elongation factor GreA/GreB N-terminal" evidence="6">
    <location>
        <begin position="6"/>
        <end position="76"/>
    </location>
</feature>
<sequence>MDSTKNYITPEGLAKLKAEYHALMHDERPKLVEVVAWAASNGDRSENADYQYGKRRLREIDRRVHFLTKRIEDAEVVDPKAMKAATVLFSATVTITNEDGEEFVYQIVGEDEFDPKMGRISWKSPVAKALLGKKVGDEVRLVKPAGEEFVTIEQIEYK</sequence>
<dbReference type="InterPro" id="IPR023459">
    <property type="entry name" value="Tscrpt_elong_fac_GreA/B_fam"/>
</dbReference>
<dbReference type="GO" id="GO:0003677">
    <property type="term" value="F:DNA binding"/>
    <property type="evidence" value="ECO:0007669"/>
    <property type="project" value="UniProtKB-UniRule"/>
</dbReference>
<dbReference type="SUPFAM" id="SSF54534">
    <property type="entry name" value="FKBP-like"/>
    <property type="match status" value="1"/>
</dbReference>
<dbReference type="GO" id="GO:0070063">
    <property type="term" value="F:RNA polymerase binding"/>
    <property type="evidence" value="ECO:0007669"/>
    <property type="project" value="InterPro"/>
</dbReference>
<dbReference type="PANTHER" id="PTHR30437">
    <property type="entry name" value="TRANSCRIPTION ELONGATION FACTOR GREA"/>
    <property type="match status" value="1"/>
</dbReference>
<dbReference type="FunFam" id="1.10.287.180:FF:000001">
    <property type="entry name" value="Transcription elongation factor GreA"/>
    <property type="match status" value="1"/>
</dbReference>
<organism evidence="7 8">
    <name type="scientific">Bdellovibrio bacteriovorus</name>
    <dbReference type="NCBI Taxonomy" id="959"/>
    <lineage>
        <taxon>Bacteria</taxon>
        <taxon>Pseudomonadati</taxon>
        <taxon>Bdellovibrionota</taxon>
        <taxon>Bdellovibrionia</taxon>
        <taxon>Bdellovibrionales</taxon>
        <taxon>Pseudobdellovibrionaceae</taxon>
        <taxon>Bdellovibrio</taxon>
    </lineage>
</organism>
<comment type="similarity">
    <text evidence="4">Belongs to the GreA/GreB family. GreB subfamily.</text>
</comment>
<dbReference type="InterPro" id="IPR036805">
    <property type="entry name" value="Tscrpt_elong_fac_GreA/B_N_sf"/>
</dbReference>
<accession>A0A150WFJ8</accession>
<dbReference type="PANTHER" id="PTHR30437:SF6">
    <property type="entry name" value="TRANSCRIPTION ELONGATION FACTOR GREB"/>
    <property type="match status" value="1"/>
</dbReference>
<evidence type="ECO:0000256" key="3">
    <source>
        <dbReference type="ARBA" id="ARBA00023163"/>
    </source>
</evidence>
<dbReference type="HAMAP" id="MF_00105">
    <property type="entry name" value="GreA_GreB"/>
    <property type="match status" value="1"/>
</dbReference>
<proteinExistence type="inferred from homology"/>
<dbReference type="GO" id="GO:0006354">
    <property type="term" value="P:DNA-templated transcription elongation"/>
    <property type="evidence" value="ECO:0007669"/>
    <property type="project" value="TreeGrafter"/>
</dbReference>
<evidence type="ECO:0000259" key="5">
    <source>
        <dbReference type="Pfam" id="PF01272"/>
    </source>
</evidence>
<protein>
    <recommendedName>
        <fullName evidence="4">Transcription elongation factor GreB</fullName>
    </recommendedName>
    <alternativeName>
        <fullName evidence="4">Transcript cleavage factor GreB</fullName>
    </alternativeName>
</protein>